<protein>
    <recommendedName>
        <fullName evidence="2">DUF5020 domain-containing protein</fullName>
    </recommendedName>
</protein>
<reference evidence="1" key="1">
    <citation type="submission" date="2019-08" db="EMBL/GenBank/DDBJ databases">
        <authorList>
            <person name="Kucharzyk K."/>
            <person name="Murdoch R.W."/>
            <person name="Higgins S."/>
            <person name="Loffler F."/>
        </authorList>
    </citation>
    <scope>NUCLEOTIDE SEQUENCE</scope>
</reference>
<accession>A0A644VMV2</accession>
<name>A0A644VMV2_9ZZZZ</name>
<dbReference type="SUPFAM" id="SSF111364">
    <property type="entry name" value="Tsx-like channel"/>
    <property type="match status" value="1"/>
</dbReference>
<evidence type="ECO:0008006" key="2">
    <source>
        <dbReference type="Google" id="ProtNLM"/>
    </source>
</evidence>
<dbReference type="Pfam" id="PF16412">
    <property type="entry name" value="DUF5020"/>
    <property type="match status" value="1"/>
</dbReference>
<evidence type="ECO:0000313" key="1">
    <source>
        <dbReference type="EMBL" id="MPL92587.1"/>
    </source>
</evidence>
<proteinExistence type="predicted"/>
<organism evidence="1">
    <name type="scientific">bioreactor metagenome</name>
    <dbReference type="NCBI Taxonomy" id="1076179"/>
    <lineage>
        <taxon>unclassified sequences</taxon>
        <taxon>metagenomes</taxon>
        <taxon>ecological metagenomes</taxon>
    </lineage>
</organism>
<dbReference type="InterPro" id="IPR036777">
    <property type="entry name" value="Channel_Tsx-like_sf"/>
</dbReference>
<gene>
    <name evidence="1" type="ORF">SDC9_38696</name>
</gene>
<comment type="caution">
    <text evidence="1">The sequence shown here is derived from an EMBL/GenBank/DDBJ whole genome shotgun (WGS) entry which is preliminary data.</text>
</comment>
<dbReference type="GO" id="GO:0009279">
    <property type="term" value="C:cell outer membrane"/>
    <property type="evidence" value="ECO:0007669"/>
    <property type="project" value="InterPro"/>
</dbReference>
<dbReference type="EMBL" id="VSSQ01000363">
    <property type="protein sequence ID" value="MPL92587.1"/>
    <property type="molecule type" value="Genomic_DNA"/>
</dbReference>
<sequence>MRKLILACLLFAGVSLVAQTNLQLHYDFGQGRNYLTSTIERFKPDANGSLFYFVDMNYSAGGPSEAYFEIARELKFWDGPLSAHVEYNGGLHAENGGASFQINNAYLLGGTYSLNSQDFSKGISLSAMYKLIQGNAEPHNFQLTAVWYMHMLKGKLSFTGFADFWREKTFFGSSYIFLSEPQLWYNFNKKISAGGEIELGYNFAGVSGFKVCPTLAVKYNL</sequence>
<dbReference type="AlphaFoldDB" id="A0A644VMV2"/>